<dbReference type="OrthoDB" id="9775130at2"/>
<gene>
    <name evidence="1" type="ORF">DFP97_11655</name>
</gene>
<name>A0A368VSQ9_9BACL</name>
<evidence type="ECO:0000313" key="2">
    <source>
        <dbReference type="Proteomes" id="UP000252415"/>
    </source>
</evidence>
<dbReference type="EMBL" id="QPJD01000016">
    <property type="protein sequence ID" value="RCW42493.1"/>
    <property type="molecule type" value="Genomic_DNA"/>
</dbReference>
<sequence length="250" mass="29405">MKVTYHKVYSGNLHRDMEYKIYGHQGKPLLVFPTSCGRFYQYEESGMISTLESYIEQGKIQVWTCDSIDEETFYAKNSTTDEKMKLHDQYDAYVKDELISSILRQSKENNGGGTQKILATGCSLGAYHSTNMFFRHPQYFDSLIALSGLYSTNRFFGEEVPPSAYFHSPLHYLRNLEDAFYLNQYRNSKIIICTGQGAHEDLMRSETQKLKEVLQEKHIPASVEFWGYDVNHDWYWWRKQILYYMDRCLS</sequence>
<dbReference type="Pfam" id="PF00756">
    <property type="entry name" value="Esterase"/>
    <property type="match status" value="1"/>
</dbReference>
<accession>A0A368VSQ9</accession>
<dbReference type="RefSeq" id="WP_056632229.1">
    <property type="nucleotide sequence ID" value="NZ_QPJD01000016.1"/>
</dbReference>
<organism evidence="1 2">
    <name type="scientific">Paenibacillus prosopidis</name>
    <dbReference type="NCBI Taxonomy" id="630520"/>
    <lineage>
        <taxon>Bacteria</taxon>
        <taxon>Bacillati</taxon>
        <taxon>Bacillota</taxon>
        <taxon>Bacilli</taxon>
        <taxon>Bacillales</taxon>
        <taxon>Paenibacillaceae</taxon>
        <taxon>Paenibacillus</taxon>
    </lineage>
</organism>
<reference evidence="1 2" key="1">
    <citation type="submission" date="2018-07" db="EMBL/GenBank/DDBJ databases">
        <title>Genomic Encyclopedia of Type Strains, Phase III (KMG-III): the genomes of soil and plant-associated and newly described type strains.</title>
        <authorList>
            <person name="Whitman W."/>
        </authorList>
    </citation>
    <scope>NUCLEOTIDE SEQUENCE [LARGE SCALE GENOMIC DNA]</scope>
    <source>
        <strain evidence="1 2">CECT 7506</strain>
    </source>
</reference>
<dbReference type="PANTHER" id="PTHR48098:SF3">
    <property type="entry name" value="IRON(III) ENTEROBACTIN ESTERASE"/>
    <property type="match status" value="1"/>
</dbReference>
<dbReference type="InterPro" id="IPR050583">
    <property type="entry name" value="Mycobacterial_A85_antigen"/>
</dbReference>
<dbReference type="Gene3D" id="3.40.50.1820">
    <property type="entry name" value="alpha/beta hydrolase"/>
    <property type="match status" value="1"/>
</dbReference>
<dbReference type="PANTHER" id="PTHR48098">
    <property type="entry name" value="ENTEROCHELIN ESTERASE-RELATED"/>
    <property type="match status" value="1"/>
</dbReference>
<keyword evidence="2" id="KW-1185">Reference proteome</keyword>
<dbReference type="Proteomes" id="UP000252415">
    <property type="component" value="Unassembled WGS sequence"/>
</dbReference>
<evidence type="ECO:0000313" key="1">
    <source>
        <dbReference type="EMBL" id="RCW42493.1"/>
    </source>
</evidence>
<dbReference type="InterPro" id="IPR029058">
    <property type="entry name" value="AB_hydrolase_fold"/>
</dbReference>
<dbReference type="AlphaFoldDB" id="A0A368VSQ9"/>
<dbReference type="SUPFAM" id="SSF53474">
    <property type="entry name" value="alpha/beta-Hydrolases"/>
    <property type="match status" value="1"/>
</dbReference>
<protein>
    <submittedName>
        <fullName evidence="1">Esterase/lipase superfamily enzyme</fullName>
    </submittedName>
</protein>
<proteinExistence type="predicted"/>
<dbReference type="InterPro" id="IPR000801">
    <property type="entry name" value="Esterase-like"/>
</dbReference>
<comment type="caution">
    <text evidence="1">The sequence shown here is derived from an EMBL/GenBank/DDBJ whole genome shotgun (WGS) entry which is preliminary data.</text>
</comment>